<keyword evidence="2" id="KW-0472">Membrane</keyword>
<feature type="compositionally biased region" description="Acidic residues" evidence="1">
    <location>
        <begin position="186"/>
        <end position="197"/>
    </location>
</feature>
<sequence>MDDESSSTIQLESFDKFNIWMTVLSIIGTVLLLLASIVCSFNVRWCRDMLRIYRHQETVRDKLWFGPQLGIAFLARLFRMLLFVSFLGIILIYLAAILQASVLLLTLDSVPTDVRTRLQAVQLGGVAVFFLCVVTAWSVAAYFSCKLRRQANDPHNLEDILNGLSQIRQIEQERQDAGADPAQPTNEEDSSADSDLEAGGDIEQHSVVQTDAQAVAINVISSATTEDSSDSGSPRPVMAVAIVSNSFSAPM</sequence>
<evidence type="ECO:0000256" key="2">
    <source>
        <dbReference type="SAM" id="Phobius"/>
    </source>
</evidence>
<feature type="transmembrane region" description="Helical" evidence="2">
    <location>
        <begin position="119"/>
        <end position="143"/>
    </location>
</feature>
<keyword evidence="2" id="KW-0812">Transmembrane</keyword>
<organism evidence="3">
    <name type="scientific">Cyclophora tenuis</name>
    <name type="common">Marine diatom</name>
    <dbReference type="NCBI Taxonomy" id="216820"/>
    <lineage>
        <taxon>Eukaryota</taxon>
        <taxon>Sar</taxon>
        <taxon>Stramenopiles</taxon>
        <taxon>Ochrophyta</taxon>
        <taxon>Bacillariophyta</taxon>
        <taxon>Fragilariophyceae</taxon>
        <taxon>Fragilariophycidae</taxon>
        <taxon>Cyclophorales</taxon>
        <taxon>Cyclophoraceae</taxon>
        <taxon>Cyclophora</taxon>
    </lineage>
</organism>
<evidence type="ECO:0000313" key="3">
    <source>
        <dbReference type="EMBL" id="CAD8933026.1"/>
    </source>
</evidence>
<dbReference type="EMBL" id="HBFW01006256">
    <property type="protein sequence ID" value="CAD8933026.1"/>
    <property type="molecule type" value="Transcribed_RNA"/>
</dbReference>
<gene>
    <name evidence="3" type="ORF">CTEN0397_LOCUS4054</name>
</gene>
<reference evidence="3" key="1">
    <citation type="submission" date="2021-01" db="EMBL/GenBank/DDBJ databases">
        <authorList>
            <person name="Corre E."/>
            <person name="Pelletier E."/>
            <person name="Niang G."/>
            <person name="Scheremetjew M."/>
            <person name="Finn R."/>
            <person name="Kale V."/>
            <person name="Holt S."/>
            <person name="Cochrane G."/>
            <person name="Meng A."/>
            <person name="Brown T."/>
            <person name="Cohen L."/>
        </authorList>
    </citation>
    <scope>NUCLEOTIDE SEQUENCE</scope>
    <source>
        <strain evidence="3">ECT3854</strain>
    </source>
</reference>
<name>A0A7S1GJF5_CYCTE</name>
<protein>
    <submittedName>
        <fullName evidence="3">Uncharacterized protein</fullName>
    </submittedName>
</protein>
<proteinExistence type="predicted"/>
<evidence type="ECO:0000256" key="1">
    <source>
        <dbReference type="SAM" id="MobiDB-lite"/>
    </source>
</evidence>
<keyword evidence="2" id="KW-1133">Transmembrane helix</keyword>
<dbReference type="AlphaFoldDB" id="A0A7S1GJF5"/>
<feature type="transmembrane region" description="Helical" evidence="2">
    <location>
        <begin position="81"/>
        <end position="107"/>
    </location>
</feature>
<accession>A0A7S1GJF5</accession>
<feature type="region of interest" description="Disordered" evidence="1">
    <location>
        <begin position="173"/>
        <end position="197"/>
    </location>
</feature>
<feature type="transmembrane region" description="Helical" evidence="2">
    <location>
        <begin position="20"/>
        <end position="43"/>
    </location>
</feature>